<proteinExistence type="inferred from homology"/>
<evidence type="ECO:0000259" key="2">
    <source>
        <dbReference type="Pfam" id="PF00535"/>
    </source>
</evidence>
<reference evidence="3 4" key="1">
    <citation type="submission" date="2020-05" db="EMBL/GenBank/DDBJ databases">
        <title>Strain PA2F3 complete genome.</title>
        <authorList>
            <person name="Kim Y.-S."/>
            <person name="Kim S.-J."/>
            <person name="Jung H.-k."/>
            <person name="Kim S.-E."/>
            <person name="Kim K.-H."/>
        </authorList>
    </citation>
    <scope>NUCLEOTIDE SEQUENCE [LARGE SCALE GENOMIC DNA]</scope>
    <source>
        <strain evidence="3 4">PA2F3</strain>
    </source>
</reference>
<accession>A0A7D4Q2C4</accession>
<comment type="similarity">
    <text evidence="1">Belongs to the glycosyltransferase 2 family.</text>
</comment>
<name>A0A7D4Q2C4_9MICO</name>
<dbReference type="PANTHER" id="PTHR48090">
    <property type="entry name" value="UNDECAPRENYL-PHOSPHATE 4-DEOXY-4-FORMAMIDO-L-ARABINOSE TRANSFERASE-RELATED"/>
    <property type="match status" value="1"/>
</dbReference>
<sequence>MPAHNEAEGIAGFLDEIAEHLHPICDTLSIVVVDDTSTDATAEVLDDWADADSELHVIHAPVNRGHGPTALAAYRAGLDLDPEVIVHVDGDGQFLGADIARVAAALHRLGADVVHGVRRERSDPWFRRAITAFTAATIALAAGRQVPDVNTPLRAYRPAVVRELLAQIPAEAIIPHVHFSLLEVRRGYGVRYVSVRSLPRRGGDANGTMWGATPARPKLPPARLRRFVRDAAVELWRVSLSPGRAG</sequence>
<dbReference type="RefSeq" id="WP_172990668.1">
    <property type="nucleotide sequence ID" value="NZ_CP054038.1"/>
</dbReference>
<dbReference type="InterPro" id="IPR001173">
    <property type="entry name" value="Glyco_trans_2-like"/>
</dbReference>
<evidence type="ECO:0000313" key="4">
    <source>
        <dbReference type="Proteomes" id="UP000502498"/>
    </source>
</evidence>
<dbReference type="EMBL" id="CP054038">
    <property type="protein sequence ID" value="QKJ20232.1"/>
    <property type="molecule type" value="Genomic_DNA"/>
</dbReference>
<dbReference type="InterPro" id="IPR050256">
    <property type="entry name" value="Glycosyltransferase_2"/>
</dbReference>
<evidence type="ECO:0000313" key="3">
    <source>
        <dbReference type="EMBL" id="QKJ20232.1"/>
    </source>
</evidence>
<dbReference type="Gene3D" id="3.90.550.10">
    <property type="entry name" value="Spore Coat Polysaccharide Biosynthesis Protein SpsA, Chain A"/>
    <property type="match status" value="1"/>
</dbReference>
<dbReference type="AlphaFoldDB" id="A0A7D4Q2C4"/>
<feature type="domain" description="Glycosyltransferase 2-like" evidence="2">
    <location>
        <begin position="1"/>
        <end position="162"/>
    </location>
</feature>
<gene>
    <name evidence="3" type="ORF">HQM25_13260</name>
</gene>
<dbReference type="Pfam" id="PF00535">
    <property type="entry name" value="Glycos_transf_2"/>
    <property type="match status" value="1"/>
</dbReference>
<protein>
    <submittedName>
        <fullName evidence="3">Glycosyltransferase family 2 protein</fullName>
    </submittedName>
</protein>
<dbReference type="Proteomes" id="UP000502498">
    <property type="component" value="Chromosome"/>
</dbReference>
<organism evidence="3 4">
    <name type="scientific">Microbacterium hominis</name>
    <dbReference type="NCBI Taxonomy" id="162426"/>
    <lineage>
        <taxon>Bacteria</taxon>
        <taxon>Bacillati</taxon>
        <taxon>Actinomycetota</taxon>
        <taxon>Actinomycetes</taxon>
        <taxon>Micrococcales</taxon>
        <taxon>Microbacteriaceae</taxon>
        <taxon>Microbacterium</taxon>
    </lineage>
</organism>
<dbReference type="GO" id="GO:0016740">
    <property type="term" value="F:transferase activity"/>
    <property type="evidence" value="ECO:0007669"/>
    <property type="project" value="UniProtKB-KW"/>
</dbReference>
<dbReference type="SUPFAM" id="SSF53448">
    <property type="entry name" value="Nucleotide-diphospho-sugar transferases"/>
    <property type="match status" value="1"/>
</dbReference>
<dbReference type="CDD" id="cd04179">
    <property type="entry name" value="DPM_DPG-synthase_like"/>
    <property type="match status" value="1"/>
</dbReference>
<keyword evidence="3" id="KW-0808">Transferase</keyword>
<evidence type="ECO:0000256" key="1">
    <source>
        <dbReference type="ARBA" id="ARBA00006739"/>
    </source>
</evidence>
<dbReference type="InterPro" id="IPR029044">
    <property type="entry name" value="Nucleotide-diphossugar_trans"/>
</dbReference>